<evidence type="ECO:0000313" key="2">
    <source>
        <dbReference type="Proteomes" id="UP001515943"/>
    </source>
</evidence>
<accession>A0ABX1FUD1</accession>
<evidence type="ECO:0000313" key="1">
    <source>
        <dbReference type="EMBL" id="NKE62635.1"/>
    </source>
</evidence>
<name>A0ABX1FUD1_9PSEU</name>
<reference evidence="1 2" key="1">
    <citation type="submission" date="2019-08" db="EMBL/GenBank/DDBJ databases">
        <title>Lentzea from Indian Himalayas.</title>
        <authorList>
            <person name="Mandal S."/>
            <person name="Mallick Gupta A."/>
            <person name="Maiti P.K."/>
            <person name="Sarkar J."/>
            <person name="Mandal S."/>
        </authorList>
    </citation>
    <scope>NUCLEOTIDE SEQUENCE [LARGE SCALE GENOMIC DNA]</scope>
    <source>
        <strain evidence="1 2">PSKA42</strain>
    </source>
</reference>
<organism evidence="1 2">
    <name type="scientific">Lentzea indica</name>
    <dbReference type="NCBI Taxonomy" id="2604800"/>
    <lineage>
        <taxon>Bacteria</taxon>
        <taxon>Bacillati</taxon>
        <taxon>Actinomycetota</taxon>
        <taxon>Actinomycetes</taxon>
        <taxon>Pseudonocardiales</taxon>
        <taxon>Pseudonocardiaceae</taxon>
        <taxon>Lentzea</taxon>
    </lineage>
</organism>
<gene>
    <name evidence="1" type="ORF">FXN61_40280</name>
</gene>
<proteinExistence type="predicted"/>
<dbReference type="Proteomes" id="UP001515943">
    <property type="component" value="Unassembled WGS sequence"/>
</dbReference>
<keyword evidence="2" id="KW-1185">Reference proteome</keyword>
<sequence>MIIDLPSTTTSQINSRLVRLRDEGGATTLGRVLTLVIVTEDGQRTDAAIDAAND</sequence>
<dbReference type="EMBL" id="VSRL01000270">
    <property type="protein sequence ID" value="NKE62635.1"/>
    <property type="molecule type" value="Genomic_DNA"/>
</dbReference>
<feature type="non-terminal residue" evidence="1">
    <location>
        <position position="54"/>
    </location>
</feature>
<protein>
    <submittedName>
        <fullName evidence="1">OpcA protein</fullName>
    </submittedName>
</protein>
<comment type="caution">
    <text evidence="1">The sequence shown here is derived from an EMBL/GenBank/DDBJ whole genome shotgun (WGS) entry which is preliminary data.</text>
</comment>